<protein>
    <submittedName>
        <fullName evidence="2 4">Uncharacterized protein</fullName>
    </submittedName>
</protein>
<feature type="region of interest" description="Disordered" evidence="1">
    <location>
        <begin position="175"/>
        <end position="203"/>
    </location>
</feature>
<evidence type="ECO:0000256" key="1">
    <source>
        <dbReference type="SAM" id="MobiDB-lite"/>
    </source>
</evidence>
<dbReference type="AlphaFoldDB" id="A0A3P7YED1"/>
<dbReference type="Proteomes" id="UP000050761">
    <property type="component" value="Unassembled WGS sequence"/>
</dbReference>
<name>A0A3P7YED1_HELPZ</name>
<dbReference type="WBParaSite" id="HPBE_0001078301-mRNA-1">
    <property type="protein sequence ID" value="HPBE_0001078301-mRNA-1"/>
    <property type="gene ID" value="HPBE_0001078301"/>
</dbReference>
<gene>
    <name evidence="2" type="ORF">HPBE_LOCUS10784</name>
</gene>
<dbReference type="EMBL" id="UZAH01026880">
    <property type="protein sequence ID" value="VDO86326.1"/>
    <property type="molecule type" value="Genomic_DNA"/>
</dbReference>
<evidence type="ECO:0000313" key="4">
    <source>
        <dbReference type="WBParaSite" id="HPBE_0001078301-mRNA-1"/>
    </source>
</evidence>
<accession>A0A3P7YED1</accession>
<proteinExistence type="predicted"/>
<evidence type="ECO:0000313" key="3">
    <source>
        <dbReference type="Proteomes" id="UP000050761"/>
    </source>
</evidence>
<reference evidence="4" key="2">
    <citation type="submission" date="2019-09" db="UniProtKB">
        <authorList>
            <consortium name="WormBaseParasite"/>
        </authorList>
    </citation>
    <scope>IDENTIFICATION</scope>
</reference>
<reference evidence="2 3" key="1">
    <citation type="submission" date="2018-11" db="EMBL/GenBank/DDBJ databases">
        <authorList>
            <consortium name="Pathogen Informatics"/>
        </authorList>
    </citation>
    <scope>NUCLEOTIDE SEQUENCE [LARGE SCALE GENOMIC DNA]</scope>
</reference>
<evidence type="ECO:0000313" key="2">
    <source>
        <dbReference type="EMBL" id="VDO86326.1"/>
    </source>
</evidence>
<keyword evidence="3" id="KW-1185">Reference proteome</keyword>
<organism evidence="2">
    <name type="scientific">Heligmosomoides polygyrus</name>
    <name type="common">Parasitic roundworm</name>
    <dbReference type="NCBI Taxonomy" id="6339"/>
    <lineage>
        <taxon>Eukaryota</taxon>
        <taxon>Metazoa</taxon>
        <taxon>Ecdysozoa</taxon>
        <taxon>Nematoda</taxon>
        <taxon>Chromadorea</taxon>
        <taxon>Rhabditida</taxon>
        <taxon>Rhabditina</taxon>
        <taxon>Rhabditomorpha</taxon>
        <taxon>Strongyloidea</taxon>
        <taxon>Heligmosomidae</taxon>
        <taxon>Heligmosomoides</taxon>
    </lineage>
</organism>
<sequence length="319" mass="35810">MPLVSDIKQYSCRLAGNVGRKRRLRDIPEAVAATLVDFLLDTIGSGSANLDKTVNELRAAQHTWWINLGCNDSQREQQFRHRQNLGDALAEVGQWSCVRGELDVRGAPRFKTAPPAALTAGTIQSSLEARGVRRKEHNIRRAIMAGFLHPTSTQFYASLLVGPGSTDLRVKAFRIRRGPDDASQEDQVRRHRSDRDEKTPPLHAAYDSGEELFLGTCDNRGVGGVSVVGNTHLAMNIDSYESLTTRIGRLRLKRCGPVPALTVFVAYAPISDYEDEEVEAFYVELEKFYKEDHTFYKVIVGDFMWSWKSSIRKITPSTR</sequence>